<dbReference type="AlphaFoldDB" id="F0QSH7"/>
<dbReference type="InterPro" id="IPR002563">
    <property type="entry name" value="Flavin_Rdtase-like_dom"/>
</dbReference>
<protein>
    <submittedName>
        <fullName evidence="5">Flavin reductase domain protein, FMN-binding protein</fullName>
    </submittedName>
</protein>
<evidence type="ECO:0000313" key="6">
    <source>
        <dbReference type="Proteomes" id="UP000007485"/>
    </source>
</evidence>
<evidence type="ECO:0000256" key="2">
    <source>
        <dbReference type="ARBA" id="ARBA00022630"/>
    </source>
</evidence>
<dbReference type="PANTHER" id="PTHR43567:SF1">
    <property type="entry name" value="FLAVOREDOXIN"/>
    <property type="match status" value="1"/>
</dbReference>
<dbReference type="GO" id="GO:0010181">
    <property type="term" value="F:FMN binding"/>
    <property type="evidence" value="ECO:0007669"/>
    <property type="project" value="InterPro"/>
</dbReference>
<dbReference type="PANTHER" id="PTHR43567">
    <property type="entry name" value="FLAVOREDOXIN-RELATED-RELATED"/>
    <property type="match status" value="1"/>
</dbReference>
<dbReference type="Proteomes" id="UP000007485">
    <property type="component" value="Chromosome"/>
</dbReference>
<dbReference type="KEGG" id="vmo:VMUT_0112"/>
<evidence type="ECO:0000259" key="4">
    <source>
        <dbReference type="SMART" id="SM00903"/>
    </source>
</evidence>
<keyword evidence="2" id="KW-0285">Flavoprotein</keyword>
<dbReference type="Pfam" id="PF01613">
    <property type="entry name" value="Flavin_Reduct"/>
    <property type="match status" value="1"/>
</dbReference>
<dbReference type="RefSeq" id="WP_013603492.1">
    <property type="nucleotide sequence ID" value="NC_015151.1"/>
</dbReference>
<dbReference type="OrthoDB" id="8522at2157"/>
<comment type="cofactor">
    <cofactor evidence="1">
        <name>FMN</name>
        <dbReference type="ChEBI" id="CHEBI:58210"/>
    </cofactor>
</comment>
<keyword evidence="6" id="KW-1185">Reference proteome</keyword>
<evidence type="ECO:0000313" key="5">
    <source>
        <dbReference type="EMBL" id="ADY00328.1"/>
    </source>
</evidence>
<dbReference type="eggNOG" id="arCOG02017">
    <property type="taxonomic scope" value="Archaea"/>
</dbReference>
<accession>F0QSH7</accession>
<evidence type="ECO:0000256" key="3">
    <source>
        <dbReference type="ARBA" id="ARBA00038054"/>
    </source>
</evidence>
<dbReference type="InterPro" id="IPR052174">
    <property type="entry name" value="Flavoredoxin"/>
</dbReference>
<name>F0QSH7_VULM7</name>
<dbReference type="GeneID" id="10287764"/>
<dbReference type="SMART" id="SM00903">
    <property type="entry name" value="Flavin_Reduct"/>
    <property type="match status" value="1"/>
</dbReference>
<dbReference type="SUPFAM" id="SSF50475">
    <property type="entry name" value="FMN-binding split barrel"/>
    <property type="match status" value="1"/>
</dbReference>
<sequence length="212" mass="24281">MRRKYVSNIARERGTRFLSTVNSLYVSFIEYNGVFYRLLHPRPTILLITLCPGDRVNIMPASWNLPISEEPPTIGVAVYRETFTYQCLNYHPEATINVPSIKHVDLIYQLGSVSGRDVDKIREFKVQLIPSDIVKAPTWRDAIAAYEVRVMNRLDVGESTLFVFEVLKVKVKTGIADEWSIDFSKTNIPLHGAGRVFHRVDPRKVFAKKSLK</sequence>
<evidence type="ECO:0000256" key="1">
    <source>
        <dbReference type="ARBA" id="ARBA00001917"/>
    </source>
</evidence>
<proteinExistence type="inferred from homology"/>
<organism evidence="5 6">
    <name type="scientific">Vulcanisaeta moutnovskia (strain 768-28)</name>
    <dbReference type="NCBI Taxonomy" id="985053"/>
    <lineage>
        <taxon>Archaea</taxon>
        <taxon>Thermoproteota</taxon>
        <taxon>Thermoprotei</taxon>
        <taxon>Thermoproteales</taxon>
        <taxon>Thermoproteaceae</taxon>
        <taxon>Vulcanisaeta</taxon>
    </lineage>
</organism>
<dbReference type="HOGENOM" id="CLU_059021_5_3_2"/>
<dbReference type="EMBL" id="CP002529">
    <property type="protein sequence ID" value="ADY00328.1"/>
    <property type="molecule type" value="Genomic_DNA"/>
</dbReference>
<dbReference type="InterPro" id="IPR012349">
    <property type="entry name" value="Split_barrel_FMN-bd"/>
</dbReference>
<dbReference type="Gene3D" id="2.30.110.10">
    <property type="entry name" value="Electron Transport, Fmn-binding Protein, Chain A"/>
    <property type="match status" value="1"/>
</dbReference>
<feature type="domain" description="Flavin reductase like" evidence="4">
    <location>
        <begin position="37"/>
        <end position="178"/>
    </location>
</feature>
<gene>
    <name evidence="5" type="ordered locus">VMUT_0112</name>
</gene>
<dbReference type="STRING" id="985053.VMUT_0112"/>
<reference evidence="5 6" key="1">
    <citation type="journal article" date="2011" name="J. Bacteriol.">
        <title>Complete genome sequence of 'Vulcanisaeta moutnovskia' strain 768-28, a novel member of the hyperthermophilic crenarchaeal genus vulcanisaeta.</title>
        <authorList>
            <person name="Gumerov V.M."/>
            <person name="Mardanov A.V."/>
            <person name="Beletsky A.V."/>
            <person name="Prokofeva M.I."/>
            <person name="Bonch-Osmolovskaya E.A."/>
            <person name="Ravin N.V."/>
            <person name="Skryabin K.G."/>
        </authorList>
    </citation>
    <scope>NUCLEOTIDE SEQUENCE [LARGE SCALE GENOMIC DNA]</scope>
    <source>
        <strain evidence="5 6">768-28</strain>
    </source>
</reference>
<comment type="similarity">
    <text evidence="3">Belongs to the flavoredoxin family.</text>
</comment>